<keyword evidence="2" id="KW-0472">Membrane</keyword>
<keyword evidence="2" id="KW-1133">Transmembrane helix</keyword>
<evidence type="ECO:0000313" key="4">
    <source>
        <dbReference type="Proteomes" id="UP001236014"/>
    </source>
</evidence>
<evidence type="ECO:0000256" key="2">
    <source>
        <dbReference type="SAM" id="Phobius"/>
    </source>
</evidence>
<keyword evidence="2" id="KW-0812">Transmembrane</keyword>
<dbReference type="Pfam" id="PF22564">
    <property type="entry name" value="HAAS"/>
    <property type="match status" value="1"/>
</dbReference>
<keyword evidence="4" id="KW-1185">Reference proteome</keyword>
<feature type="transmembrane region" description="Helical" evidence="2">
    <location>
        <begin position="212"/>
        <end position="231"/>
    </location>
</feature>
<feature type="compositionally biased region" description="Low complexity" evidence="1">
    <location>
        <begin position="386"/>
        <end position="412"/>
    </location>
</feature>
<feature type="transmembrane region" description="Helical" evidence="2">
    <location>
        <begin position="189"/>
        <end position="206"/>
    </location>
</feature>
<proteinExistence type="predicted"/>
<feature type="region of interest" description="Disordered" evidence="1">
    <location>
        <begin position="385"/>
        <end position="421"/>
    </location>
</feature>
<feature type="transmembrane region" description="Helical" evidence="2">
    <location>
        <begin position="240"/>
        <end position="263"/>
    </location>
</feature>
<feature type="transmembrane region" description="Helical" evidence="2">
    <location>
        <begin position="102"/>
        <end position="123"/>
    </location>
</feature>
<evidence type="ECO:0000256" key="1">
    <source>
        <dbReference type="SAM" id="MobiDB-lite"/>
    </source>
</evidence>
<dbReference type="RefSeq" id="WP_285969625.1">
    <property type="nucleotide sequence ID" value="NZ_CP127294.1"/>
</dbReference>
<dbReference type="EMBL" id="CP127294">
    <property type="protein sequence ID" value="WIX78924.1"/>
    <property type="molecule type" value="Genomic_DNA"/>
</dbReference>
<accession>A0A9Y2MXD5</accession>
<evidence type="ECO:0000313" key="3">
    <source>
        <dbReference type="EMBL" id="WIX78924.1"/>
    </source>
</evidence>
<feature type="transmembrane region" description="Helical" evidence="2">
    <location>
        <begin position="129"/>
        <end position="148"/>
    </location>
</feature>
<gene>
    <name evidence="3" type="ORF">QRX50_47650</name>
</gene>
<organism evidence="3 4">
    <name type="scientific">Amycolatopsis carbonis</name>
    <dbReference type="NCBI Taxonomy" id="715471"/>
    <lineage>
        <taxon>Bacteria</taxon>
        <taxon>Bacillati</taxon>
        <taxon>Actinomycetota</taxon>
        <taxon>Actinomycetes</taxon>
        <taxon>Pseudonocardiales</taxon>
        <taxon>Pseudonocardiaceae</taxon>
        <taxon>Amycolatopsis</taxon>
    </lineage>
</organism>
<dbReference type="KEGG" id="acab:QRX50_47650"/>
<dbReference type="AlphaFoldDB" id="A0A9Y2MXD5"/>
<dbReference type="Proteomes" id="UP001236014">
    <property type="component" value="Chromosome"/>
</dbReference>
<protein>
    <recommendedName>
        <fullName evidence="5">Proline-rich protein</fullName>
    </recommendedName>
</protein>
<sequence>MSTEKPTAVRVYLARVRTALADLPAGEIEEILEDVRPHLAEMETELGADARVEQLIERLGSPESYAAELRASGGYPAAPAGAEGVAAVLAPAKTPGLFGARFALWGLVFCAAGLALFAFAAAVSLDPDVLLGLLLLAPVFVVSLLFLFNRGISAVLELPEVVRARESVRSWHDNRQGDKTFAYLRSLKPAWWVVCAVALVGFGLLLMVRHSYAVLLLPFLIAAAAAVVWAGPKTANDRRLLWIAVPVSAFVIGGAFGGFGAAIDLITHRTYYPDTTSYSSPSTDTYGNQQLRYGNEDVDNVYAFDASGKPLTDVYLYDDQGRPLTVTRYGCEQDTGTRSKVGEDNRFPRPHLVQGVQDGNGNRDGYNGYLGYCHEEAGVPFAAAIPKPVTPSSAPSSAPAKPTSSAPAKPTSPTSPAPPTR</sequence>
<name>A0A9Y2MXD5_9PSEU</name>
<evidence type="ECO:0008006" key="5">
    <source>
        <dbReference type="Google" id="ProtNLM"/>
    </source>
</evidence>
<reference evidence="3 4" key="1">
    <citation type="submission" date="2023-06" db="EMBL/GenBank/DDBJ databases">
        <authorList>
            <person name="Oyuntsetseg B."/>
            <person name="Kim S.B."/>
        </authorList>
    </citation>
    <scope>NUCLEOTIDE SEQUENCE [LARGE SCALE GENOMIC DNA]</scope>
    <source>
        <strain evidence="3 4">2-15</strain>
    </source>
</reference>